<dbReference type="Proteomes" id="UP000076858">
    <property type="component" value="Unassembled WGS sequence"/>
</dbReference>
<sequence>LIVSERKPKPTKVRAKQILSILEKDNLNILESLHRSPGHVPFIPDALSCAHITGYAIH</sequence>
<keyword evidence="2" id="KW-1185">Reference proteome</keyword>
<proteinExistence type="predicted"/>
<evidence type="ECO:0000313" key="1">
    <source>
        <dbReference type="EMBL" id="KZR99110.1"/>
    </source>
</evidence>
<protein>
    <submittedName>
        <fullName evidence="1">Uncharacterized protein</fullName>
    </submittedName>
</protein>
<dbReference type="EMBL" id="LRGB01014724">
    <property type="protein sequence ID" value="KZR99110.1"/>
    <property type="molecule type" value="Genomic_DNA"/>
</dbReference>
<evidence type="ECO:0000313" key="2">
    <source>
        <dbReference type="Proteomes" id="UP000076858"/>
    </source>
</evidence>
<feature type="non-terminal residue" evidence="1">
    <location>
        <position position="1"/>
    </location>
</feature>
<accession>A0A162BYW7</accession>
<organism evidence="1 2">
    <name type="scientific">Daphnia magna</name>
    <dbReference type="NCBI Taxonomy" id="35525"/>
    <lineage>
        <taxon>Eukaryota</taxon>
        <taxon>Metazoa</taxon>
        <taxon>Ecdysozoa</taxon>
        <taxon>Arthropoda</taxon>
        <taxon>Crustacea</taxon>
        <taxon>Branchiopoda</taxon>
        <taxon>Diplostraca</taxon>
        <taxon>Cladocera</taxon>
        <taxon>Anomopoda</taxon>
        <taxon>Daphniidae</taxon>
        <taxon>Daphnia</taxon>
    </lineage>
</organism>
<name>A0A162BYW7_9CRUS</name>
<dbReference type="AlphaFoldDB" id="A0A162BYW7"/>
<reference evidence="1 2" key="1">
    <citation type="submission" date="2016-03" db="EMBL/GenBank/DDBJ databases">
        <title>EvidentialGene: Evidence-directed Construction of Genes on Genomes.</title>
        <authorList>
            <person name="Gilbert D.G."/>
            <person name="Choi J.-H."/>
            <person name="Mockaitis K."/>
            <person name="Colbourne J."/>
            <person name="Pfrender M."/>
        </authorList>
    </citation>
    <scope>NUCLEOTIDE SEQUENCE [LARGE SCALE GENOMIC DNA]</scope>
    <source>
        <strain evidence="1 2">Xinb3</strain>
        <tissue evidence="1">Complete organism</tissue>
    </source>
</reference>
<comment type="caution">
    <text evidence="1">The sequence shown here is derived from an EMBL/GenBank/DDBJ whole genome shotgun (WGS) entry which is preliminary data.</text>
</comment>
<gene>
    <name evidence="1" type="ORF">APZ42_005166</name>
</gene>